<name>A0ABR3MB16_9TELE</name>
<proteinExistence type="predicted"/>
<comment type="caution">
    <text evidence="2">The sequence shown here is derived from an EMBL/GenBank/DDBJ whole genome shotgun (WGS) entry which is preliminary data.</text>
</comment>
<feature type="region of interest" description="Disordered" evidence="1">
    <location>
        <begin position="1"/>
        <end position="23"/>
    </location>
</feature>
<feature type="compositionally biased region" description="Polar residues" evidence="1">
    <location>
        <begin position="56"/>
        <end position="84"/>
    </location>
</feature>
<dbReference type="EMBL" id="JAYMGO010000014">
    <property type="protein sequence ID" value="KAL1262295.1"/>
    <property type="molecule type" value="Genomic_DNA"/>
</dbReference>
<accession>A0ABR3MB16</accession>
<evidence type="ECO:0000313" key="3">
    <source>
        <dbReference type="Proteomes" id="UP001558613"/>
    </source>
</evidence>
<protein>
    <submittedName>
        <fullName evidence="2">Uncharacterized protein</fullName>
    </submittedName>
</protein>
<feature type="region of interest" description="Disordered" evidence="1">
    <location>
        <begin position="56"/>
        <end position="133"/>
    </location>
</feature>
<reference evidence="2 3" key="1">
    <citation type="submission" date="2023-09" db="EMBL/GenBank/DDBJ databases">
        <authorList>
            <person name="Wang M."/>
        </authorList>
    </citation>
    <scope>NUCLEOTIDE SEQUENCE [LARGE SCALE GENOMIC DNA]</scope>
    <source>
        <strain evidence="2">GT-2023</strain>
        <tissue evidence="2">Liver</tissue>
    </source>
</reference>
<evidence type="ECO:0000313" key="2">
    <source>
        <dbReference type="EMBL" id="KAL1262295.1"/>
    </source>
</evidence>
<organism evidence="2 3">
    <name type="scientific">Cirrhinus molitorella</name>
    <name type="common">mud carp</name>
    <dbReference type="NCBI Taxonomy" id="172907"/>
    <lineage>
        <taxon>Eukaryota</taxon>
        <taxon>Metazoa</taxon>
        <taxon>Chordata</taxon>
        <taxon>Craniata</taxon>
        <taxon>Vertebrata</taxon>
        <taxon>Euteleostomi</taxon>
        <taxon>Actinopterygii</taxon>
        <taxon>Neopterygii</taxon>
        <taxon>Teleostei</taxon>
        <taxon>Ostariophysi</taxon>
        <taxon>Cypriniformes</taxon>
        <taxon>Cyprinidae</taxon>
        <taxon>Labeoninae</taxon>
        <taxon>Labeonini</taxon>
        <taxon>Cirrhinus</taxon>
    </lineage>
</organism>
<feature type="compositionally biased region" description="Basic and acidic residues" evidence="1">
    <location>
        <begin position="85"/>
        <end position="96"/>
    </location>
</feature>
<keyword evidence="3" id="KW-1185">Reference proteome</keyword>
<gene>
    <name evidence="2" type="ORF">QQF64_007560</name>
</gene>
<sequence>MADFKKQESGAQKRKMHKLIEQRNQQLLKKIPKLTGYFKPADSNTCSAAANVNQLSEDASQSDGLQNGSKMCSADNQDSSNKTAKPSEQHCLKGEGEDASTSISLVAEPVVREQQSEEIDTASPDSGACFWRL</sequence>
<dbReference type="Proteomes" id="UP001558613">
    <property type="component" value="Unassembled WGS sequence"/>
</dbReference>
<evidence type="ECO:0000256" key="1">
    <source>
        <dbReference type="SAM" id="MobiDB-lite"/>
    </source>
</evidence>